<evidence type="ECO:0000259" key="2">
    <source>
        <dbReference type="Pfam" id="PF13509"/>
    </source>
</evidence>
<keyword evidence="4" id="KW-0238">DNA-binding</keyword>
<dbReference type="Gene3D" id="1.10.10.10">
    <property type="entry name" value="Winged helix-like DNA-binding domain superfamily/Winged helix DNA-binding domain"/>
    <property type="match status" value="1"/>
</dbReference>
<accession>A0AAJ4A2B7</accession>
<feature type="domain" description="Conserved virulence factor B-like winged helix" evidence="3">
    <location>
        <begin position="223"/>
        <end position="280"/>
    </location>
</feature>
<dbReference type="KEGG" id="suln:FJR47_01175"/>
<gene>
    <name evidence="4" type="ORF">FJR47_01175</name>
</gene>
<dbReference type="InterPro" id="IPR040764">
    <property type="entry name" value="CvfB_WH"/>
</dbReference>
<dbReference type="PANTHER" id="PTHR37296">
    <property type="entry name" value="CONSERVED VIRULENCE FACTOR B"/>
    <property type="match status" value="1"/>
</dbReference>
<dbReference type="PIRSF" id="PIRSF012524">
    <property type="entry name" value="YitL_S1"/>
    <property type="match status" value="1"/>
</dbReference>
<dbReference type="EMBL" id="CP041166">
    <property type="protein sequence ID" value="QFR42599.1"/>
    <property type="molecule type" value="Genomic_DNA"/>
</dbReference>
<reference evidence="5" key="1">
    <citation type="submission" date="2019-06" db="EMBL/GenBank/DDBJ databases">
        <title>Sulfurimonas gotlandica sp. nov., a chemoautotrophic and psychrotolerant epsilonproteobacterium isolated from a pelagic redoxcline, and an emended description of the genus Sulfurimonas.</title>
        <authorList>
            <person name="Wang S."/>
            <person name="Jiang L."/>
            <person name="Shao Z."/>
        </authorList>
    </citation>
    <scope>NUCLEOTIDE SEQUENCE [LARGE SCALE GENOMIC DNA]</scope>
    <source>
        <strain evidence="5">1-1N</strain>
    </source>
</reference>
<proteinExistence type="inferred from homology"/>
<dbReference type="InterPro" id="IPR036388">
    <property type="entry name" value="WH-like_DNA-bd_sf"/>
</dbReference>
<evidence type="ECO:0000256" key="1">
    <source>
        <dbReference type="PIRNR" id="PIRNR012524"/>
    </source>
</evidence>
<name>A0AAJ4A2B7_9BACT</name>
<dbReference type="Proteomes" id="UP000326061">
    <property type="component" value="Chromosome"/>
</dbReference>
<dbReference type="RefSeq" id="WP_152298669.1">
    <property type="nucleotide sequence ID" value="NZ_CP041166.1"/>
</dbReference>
<evidence type="ECO:0000259" key="3">
    <source>
        <dbReference type="Pfam" id="PF17783"/>
    </source>
</evidence>
<dbReference type="PANTHER" id="PTHR37296:SF1">
    <property type="entry name" value="CONSERVED VIRULENCE FACTOR B"/>
    <property type="match status" value="1"/>
</dbReference>
<dbReference type="Pfam" id="PF13509">
    <property type="entry name" value="S1_2"/>
    <property type="match status" value="1"/>
</dbReference>
<dbReference type="Gene3D" id="2.40.50.140">
    <property type="entry name" value="Nucleic acid-binding proteins"/>
    <property type="match status" value="2"/>
</dbReference>
<comment type="similarity">
    <text evidence="1">Belongs to the CvfB family.</text>
</comment>
<organism evidence="4 5">
    <name type="scientific">Sulfurimonas xiamenensis</name>
    <dbReference type="NCBI Taxonomy" id="2590021"/>
    <lineage>
        <taxon>Bacteria</taxon>
        <taxon>Pseudomonadati</taxon>
        <taxon>Campylobacterota</taxon>
        <taxon>Epsilonproteobacteria</taxon>
        <taxon>Campylobacterales</taxon>
        <taxon>Sulfurimonadaceae</taxon>
        <taxon>Sulfurimonas</taxon>
    </lineage>
</organism>
<dbReference type="InterPro" id="IPR012340">
    <property type="entry name" value="NA-bd_OB-fold"/>
</dbReference>
<feature type="domain" description="Conserved virulence factor B first S1" evidence="2">
    <location>
        <begin position="9"/>
        <end position="68"/>
    </location>
</feature>
<dbReference type="InterPro" id="IPR039566">
    <property type="entry name" value="CvfB_S1_st"/>
</dbReference>
<evidence type="ECO:0000313" key="5">
    <source>
        <dbReference type="Proteomes" id="UP000326061"/>
    </source>
</evidence>
<dbReference type="InterPro" id="IPR014464">
    <property type="entry name" value="CvfB_fam"/>
</dbReference>
<protein>
    <submittedName>
        <fullName evidence="4">DNA-binding protein</fullName>
    </submittedName>
</protein>
<dbReference type="GO" id="GO:0003677">
    <property type="term" value="F:DNA binding"/>
    <property type="evidence" value="ECO:0007669"/>
    <property type="project" value="UniProtKB-KW"/>
</dbReference>
<dbReference type="Pfam" id="PF17783">
    <property type="entry name" value="WHD_CvfB"/>
    <property type="match status" value="1"/>
</dbReference>
<dbReference type="AlphaFoldDB" id="A0AAJ4A2B7"/>
<keyword evidence="5" id="KW-1185">Reference proteome</keyword>
<evidence type="ECO:0000313" key="4">
    <source>
        <dbReference type="EMBL" id="QFR42599.1"/>
    </source>
</evidence>
<sequence>MQQNQHLELGRINCLLVDRHTPHGIFLKAVDEKDVLLPQAYVTDAMQEDTLLEVFLYTDSEDRLIATTLKPKAMLDEYALFEVVDVAPFGAFVNWGLAKDLFVPNMFQKEKFKIGDKRFLKVVYDEKTHRLVGTEKLGNFFDKRPKGLAPNKEVKILIIAKTPLGFKCIVEDKYEGLIYHNEIFEKIEIGSERKAFVKNVRKDGCIDLSLQAGGAKQKDASNEKILSLLKQNGGIMPYNYKSDPELIKNVFGLSKKAYKRSLTALQESGAIEIKESGIYLKS</sequence>